<reference evidence="3 4" key="1">
    <citation type="submission" date="2016-10" db="EMBL/GenBank/DDBJ databases">
        <authorList>
            <person name="de Groot N.N."/>
        </authorList>
    </citation>
    <scope>NUCLEOTIDE SEQUENCE [LARGE SCALE GENOMIC DNA]</scope>
    <source>
        <strain evidence="3 4">CGMCC 4.7037</strain>
    </source>
</reference>
<feature type="signal peptide" evidence="2">
    <location>
        <begin position="1"/>
        <end position="23"/>
    </location>
</feature>
<dbReference type="AlphaFoldDB" id="A0A1H6ESV9"/>
<keyword evidence="4" id="KW-1185">Reference proteome</keyword>
<dbReference type="RefSeq" id="WP_103960970.1">
    <property type="nucleotide sequence ID" value="NZ_FNVT01000014.1"/>
</dbReference>
<organism evidence="3 4">
    <name type="scientific">Nonomuraea solani</name>
    <dbReference type="NCBI Taxonomy" id="1144553"/>
    <lineage>
        <taxon>Bacteria</taxon>
        <taxon>Bacillati</taxon>
        <taxon>Actinomycetota</taxon>
        <taxon>Actinomycetes</taxon>
        <taxon>Streptosporangiales</taxon>
        <taxon>Streptosporangiaceae</taxon>
        <taxon>Nonomuraea</taxon>
    </lineage>
</organism>
<proteinExistence type="predicted"/>
<feature type="chain" id="PRO_5009297391" description="Peptidase inhibitor family I36" evidence="2">
    <location>
        <begin position="24"/>
        <end position="176"/>
    </location>
</feature>
<keyword evidence="2" id="KW-0732">Signal</keyword>
<evidence type="ECO:0000256" key="2">
    <source>
        <dbReference type="SAM" id="SignalP"/>
    </source>
</evidence>
<dbReference type="OrthoDB" id="9823736at2"/>
<name>A0A1H6ESV9_9ACTN</name>
<evidence type="ECO:0000256" key="1">
    <source>
        <dbReference type="SAM" id="MobiDB-lite"/>
    </source>
</evidence>
<evidence type="ECO:0000313" key="3">
    <source>
        <dbReference type="EMBL" id="SEG99784.1"/>
    </source>
</evidence>
<accession>A0A1H6ESV9</accession>
<protein>
    <recommendedName>
        <fullName evidence="5">Peptidase inhibitor family I36</fullName>
    </recommendedName>
</protein>
<gene>
    <name evidence="3" type="ORF">SAMN05444920_11460</name>
</gene>
<sequence length="176" mass="19714">MRKIVLVALSCLVAGLIAPPAHADPTPAPQDELIPAWDTPGPQRSTTYEDDPPATDSARAAAPAWRCFLFVSDPEFVRHNGRGHIKGIGRQWCTGAGYIPQGPRLTLQRYLGLGIWRNVRRTSIAWSRGHFAEMQYLWPCTGTGSEQYRWVVDGFAQGVRRARANAYSLNYRRVYC</sequence>
<evidence type="ECO:0008006" key="5">
    <source>
        <dbReference type="Google" id="ProtNLM"/>
    </source>
</evidence>
<dbReference type="EMBL" id="FNVT01000014">
    <property type="protein sequence ID" value="SEG99784.1"/>
    <property type="molecule type" value="Genomic_DNA"/>
</dbReference>
<evidence type="ECO:0000313" key="4">
    <source>
        <dbReference type="Proteomes" id="UP000236732"/>
    </source>
</evidence>
<dbReference type="Proteomes" id="UP000236732">
    <property type="component" value="Unassembled WGS sequence"/>
</dbReference>
<feature type="region of interest" description="Disordered" evidence="1">
    <location>
        <begin position="24"/>
        <end position="57"/>
    </location>
</feature>